<gene>
    <name evidence="1" type="ORF">LX87_04596</name>
</gene>
<dbReference type="AlphaFoldDB" id="A0A327WNJ9"/>
<dbReference type="EMBL" id="QLMC01000006">
    <property type="protein sequence ID" value="RAJ93084.1"/>
    <property type="molecule type" value="Genomic_DNA"/>
</dbReference>
<sequence>MGFIEVKDGSGVHNIINVAHIIGIKSDLNGYSLLYLTNDREPMKVRYSGSDLKKMLRAAVGGAVIDSIPKDN</sequence>
<organism evidence="1 2">
    <name type="scientific">Larkinella arboricola</name>
    <dbReference type="NCBI Taxonomy" id="643671"/>
    <lineage>
        <taxon>Bacteria</taxon>
        <taxon>Pseudomonadati</taxon>
        <taxon>Bacteroidota</taxon>
        <taxon>Cytophagia</taxon>
        <taxon>Cytophagales</taxon>
        <taxon>Spirosomataceae</taxon>
        <taxon>Larkinella</taxon>
    </lineage>
</organism>
<proteinExistence type="predicted"/>
<protein>
    <submittedName>
        <fullName evidence="1">Uncharacterized protein</fullName>
    </submittedName>
</protein>
<evidence type="ECO:0000313" key="2">
    <source>
        <dbReference type="Proteomes" id="UP000248790"/>
    </source>
</evidence>
<accession>A0A327WNJ9</accession>
<evidence type="ECO:0000313" key="1">
    <source>
        <dbReference type="EMBL" id="RAJ93084.1"/>
    </source>
</evidence>
<name>A0A327WNJ9_LARAB</name>
<dbReference type="Proteomes" id="UP000248790">
    <property type="component" value="Unassembled WGS sequence"/>
</dbReference>
<comment type="caution">
    <text evidence="1">The sequence shown here is derived from an EMBL/GenBank/DDBJ whole genome shotgun (WGS) entry which is preliminary data.</text>
</comment>
<reference evidence="1 2" key="1">
    <citation type="submission" date="2018-06" db="EMBL/GenBank/DDBJ databases">
        <title>Genomic Encyclopedia of Archaeal and Bacterial Type Strains, Phase II (KMG-II): from individual species to whole genera.</title>
        <authorList>
            <person name="Goeker M."/>
        </authorList>
    </citation>
    <scope>NUCLEOTIDE SEQUENCE [LARGE SCALE GENOMIC DNA]</scope>
    <source>
        <strain evidence="1 2">DSM 21851</strain>
    </source>
</reference>
<keyword evidence="2" id="KW-1185">Reference proteome</keyword>